<keyword evidence="2" id="KW-1185">Reference proteome</keyword>
<proteinExistence type="predicted"/>
<protein>
    <submittedName>
        <fullName evidence="1">DUF2478 domain-containing protein</fullName>
    </submittedName>
</protein>
<evidence type="ECO:0000313" key="1">
    <source>
        <dbReference type="EMBL" id="NEY90602.1"/>
    </source>
</evidence>
<reference evidence="1 2" key="1">
    <citation type="submission" date="2020-02" db="EMBL/GenBank/DDBJ databases">
        <authorList>
            <person name="Chen W.-M."/>
        </authorList>
    </citation>
    <scope>NUCLEOTIDE SEQUENCE [LARGE SCALE GENOMIC DNA]</scope>
    <source>
        <strain evidence="1 2">KMS-5</strain>
    </source>
</reference>
<organism evidence="1 2">
    <name type="scientific">Tabrizicola oligotrophica</name>
    <dbReference type="NCBI Taxonomy" id="2710650"/>
    <lineage>
        <taxon>Bacteria</taxon>
        <taxon>Pseudomonadati</taxon>
        <taxon>Pseudomonadota</taxon>
        <taxon>Alphaproteobacteria</taxon>
        <taxon>Rhodobacterales</taxon>
        <taxon>Paracoccaceae</taxon>
        <taxon>Tabrizicola</taxon>
    </lineage>
</organism>
<comment type="caution">
    <text evidence="1">The sequence shown here is derived from an EMBL/GenBank/DDBJ whole genome shotgun (WGS) entry which is preliminary data.</text>
</comment>
<dbReference type="Proteomes" id="UP000477782">
    <property type="component" value="Unassembled WGS sequence"/>
</dbReference>
<evidence type="ECO:0000313" key="2">
    <source>
        <dbReference type="Proteomes" id="UP000477782"/>
    </source>
</evidence>
<accession>A0A6M0QVV2</accession>
<dbReference type="RefSeq" id="WP_164625236.1">
    <property type="nucleotide sequence ID" value="NZ_JAAIVJ010000005.1"/>
</dbReference>
<dbReference type="Pfam" id="PF10649">
    <property type="entry name" value="DUF2478"/>
    <property type="match status" value="1"/>
</dbReference>
<dbReference type="EMBL" id="JAAIVJ010000005">
    <property type="protein sequence ID" value="NEY90602.1"/>
    <property type="molecule type" value="Genomic_DNA"/>
</dbReference>
<gene>
    <name evidence="1" type="ORF">G4Z14_09870</name>
</gene>
<dbReference type="InterPro" id="IPR018912">
    <property type="entry name" value="DUF2478"/>
</dbReference>
<dbReference type="AlphaFoldDB" id="A0A6M0QVV2"/>
<sequence>MPIAYVSLAGRGVTDALIADAVAQVKGARLAGTVQRDVIRPDRTLCDMELVVLPDGPVFRINQDRGEAARGCRLDGGALEEAVVEVAARLAGAEALVVNKFGKLEAQGRGYVPLIAEALGRDLPVLVGVNRLNLHDLLAFCDGMATALPADAGTVAGWLSAEISARR</sequence>
<name>A0A6M0QVV2_9RHOB</name>